<organism evidence="1 2">
    <name type="scientific">Citrullus colocynthis</name>
    <name type="common">colocynth</name>
    <dbReference type="NCBI Taxonomy" id="252529"/>
    <lineage>
        <taxon>Eukaryota</taxon>
        <taxon>Viridiplantae</taxon>
        <taxon>Streptophyta</taxon>
        <taxon>Embryophyta</taxon>
        <taxon>Tracheophyta</taxon>
        <taxon>Spermatophyta</taxon>
        <taxon>Magnoliopsida</taxon>
        <taxon>eudicotyledons</taxon>
        <taxon>Gunneridae</taxon>
        <taxon>Pentapetalae</taxon>
        <taxon>rosids</taxon>
        <taxon>fabids</taxon>
        <taxon>Cucurbitales</taxon>
        <taxon>Cucurbitaceae</taxon>
        <taxon>Benincaseae</taxon>
        <taxon>Citrullus</taxon>
    </lineage>
</organism>
<sequence length="74" mass="8845">MRWFWRVAIHEKKLWIQIKCQKGQLRYKNGRGIMMSYALPSDWKNGEIYDTGIQIKDIASEACNPWQCGDQPWK</sequence>
<proteinExistence type="predicted"/>
<dbReference type="EMBL" id="OZ021736">
    <property type="protein sequence ID" value="CAK9316039.1"/>
    <property type="molecule type" value="Genomic_DNA"/>
</dbReference>
<protein>
    <submittedName>
        <fullName evidence="1">Uncharacterized protein</fullName>
    </submittedName>
</protein>
<evidence type="ECO:0000313" key="2">
    <source>
        <dbReference type="Proteomes" id="UP001642487"/>
    </source>
</evidence>
<evidence type="ECO:0000313" key="1">
    <source>
        <dbReference type="EMBL" id="CAK9316039.1"/>
    </source>
</evidence>
<accession>A0ABP0Y6E9</accession>
<name>A0ABP0Y6E9_9ROSI</name>
<gene>
    <name evidence="1" type="ORF">CITCOLO1_LOCUS7885</name>
</gene>
<dbReference type="Proteomes" id="UP001642487">
    <property type="component" value="Chromosome 2"/>
</dbReference>
<keyword evidence="2" id="KW-1185">Reference proteome</keyword>
<reference evidence="1 2" key="1">
    <citation type="submission" date="2024-03" db="EMBL/GenBank/DDBJ databases">
        <authorList>
            <person name="Gkanogiannis A."/>
            <person name="Becerra Lopez-Lavalle L."/>
        </authorList>
    </citation>
    <scope>NUCLEOTIDE SEQUENCE [LARGE SCALE GENOMIC DNA]</scope>
</reference>